<proteinExistence type="predicted"/>
<dbReference type="RefSeq" id="WP_209343039.1">
    <property type="nucleotide sequence ID" value="NZ_JAGIQL010000117.1"/>
</dbReference>
<keyword evidence="1" id="KW-0812">Transmembrane</keyword>
<gene>
    <name evidence="2" type="ORF">JFN87_23740</name>
</gene>
<evidence type="ECO:0000313" key="2">
    <source>
        <dbReference type="EMBL" id="MBP0460475.1"/>
    </source>
</evidence>
<dbReference type="AlphaFoldDB" id="A0A940MI38"/>
<organism evidence="2 3">
    <name type="scientific">Streptomyces montanisoli</name>
    <dbReference type="NCBI Taxonomy" id="2798581"/>
    <lineage>
        <taxon>Bacteria</taxon>
        <taxon>Bacillati</taxon>
        <taxon>Actinomycetota</taxon>
        <taxon>Actinomycetes</taxon>
        <taxon>Kitasatosporales</taxon>
        <taxon>Streptomycetaceae</taxon>
        <taxon>Streptomyces</taxon>
    </lineage>
</organism>
<feature type="transmembrane region" description="Helical" evidence="1">
    <location>
        <begin position="50"/>
        <end position="68"/>
    </location>
</feature>
<protein>
    <submittedName>
        <fullName evidence="2">Uncharacterized protein</fullName>
    </submittedName>
</protein>
<feature type="transmembrane region" description="Helical" evidence="1">
    <location>
        <begin position="170"/>
        <end position="188"/>
    </location>
</feature>
<accession>A0A940MI38</accession>
<dbReference type="EMBL" id="JAGIQL010000117">
    <property type="protein sequence ID" value="MBP0460475.1"/>
    <property type="molecule type" value="Genomic_DNA"/>
</dbReference>
<sequence length="191" mass="20898">MGQESETAMPELNVQTSLRRRSWLIFFGCAIVGLGIGMFFAVRVGDFRTGWQGIPIYLLLAGILGRIASSKVELRANVIVVINPLRTHSIPVAAVHDAIVGDDGTLEVQFGDEEKVAVFAFGGSLIDRLRKTSDKAAREIRAWLRANQESCDERPVTPHVHWTRCRFPDMSLIFCVVTAGVGAIAMALTSS</sequence>
<evidence type="ECO:0000256" key="1">
    <source>
        <dbReference type="SAM" id="Phobius"/>
    </source>
</evidence>
<comment type="caution">
    <text evidence="2">The sequence shown here is derived from an EMBL/GenBank/DDBJ whole genome shotgun (WGS) entry which is preliminary data.</text>
</comment>
<dbReference type="Proteomes" id="UP000670475">
    <property type="component" value="Unassembled WGS sequence"/>
</dbReference>
<keyword evidence="1" id="KW-0472">Membrane</keyword>
<evidence type="ECO:0000313" key="3">
    <source>
        <dbReference type="Proteomes" id="UP000670475"/>
    </source>
</evidence>
<name>A0A940MI38_9ACTN</name>
<keyword evidence="1" id="KW-1133">Transmembrane helix</keyword>
<keyword evidence="3" id="KW-1185">Reference proteome</keyword>
<reference evidence="2" key="1">
    <citation type="submission" date="2021-03" db="EMBL/GenBank/DDBJ databases">
        <title>Whole genome sequence of Streptomyces bomunensis MMS17-BM035.</title>
        <authorList>
            <person name="Lee J.H."/>
        </authorList>
    </citation>
    <scope>NUCLEOTIDE SEQUENCE</scope>
    <source>
        <strain evidence="2">MMS17-BM035</strain>
    </source>
</reference>
<feature type="transmembrane region" description="Helical" evidence="1">
    <location>
        <begin position="23"/>
        <end position="44"/>
    </location>
</feature>